<dbReference type="Gene3D" id="3.30.70.270">
    <property type="match status" value="1"/>
</dbReference>
<gene>
    <name evidence="1" type="ORF">C1SCF055_LOCUS28264</name>
</gene>
<evidence type="ECO:0000313" key="2">
    <source>
        <dbReference type="EMBL" id="CAL4789612.1"/>
    </source>
</evidence>
<dbReference type="AlphaFoldDB" id="A0A9P1D2X7"/>
<dbReference type="GO" id="GO:0003964">
    <property type="term" value="F:RNA-directed DNA polymerase activity"/>
    <property type="evidence" value="ECO:0007669"/>
    <property type="project" value="UniProtKB-KW"/>
</dbReference>
<dbReference type="Proteomes" id="UP001152797">
    <property type="component" value="Unassembled WGS sequence"/>
</dbReference>
<comment type="caution">
    <text evidence="1">The sequence shown here is derived from an EMBL/GenBank/DDBJ whole genome shotgun (WGS) entry which is preliminary data.</text>
</comment>
<dbReference type="PANTHER" id="PTHR33050:SF7">
    <property type="entry name" value="RIBONUCLEASE H"/>
    <property type="match status" value="1"/>
</dbReference>
<reference evidence="1" key="1">
    <citation type="submission" date="2022-10" db="EMBL/GenBank/DDBJ databases">
        <authorList>
            <person name="Chen Y."/>
            <person name="Dougan E. K."/>
            <person name="Chan C."/>
            <person name="Rhodes N."/>
            <person name="Thang M."/>
        </authorList>
    </citation>
    <scope>NUCLEOTIDE SEQUENCE</scope>
</reference>
<keyword evidence="3" id="KW-1185">Reference proteome</keyword>
<dbReference type="PANTHER" id="PTHR33050">
    <property type="entry name" value="REVERSE TRANSCRIPTASE DOMAIN-CONTAINING PROTEIN"/>
    <property type="match status" value="1"/>
</dbReference>
<name>A0A9P1D2X7_9DINO</name>
<protein>
    <submittedName>
        <fullName evidence="2">Reverse transcriptase domain-containing protein</fullName>
    </submittedName>
</protein>
<evidence type="ECO:0000313" key="1">
    <source>
        <dbReference type="EMBL" id="CAI4002300.1"/>
    </source>
</evidence>
<dbReference type="InterPro" id="IPR043502">
    <property type="entry name" value="DNA/RNA_pol_sf"/>
</dbReference>
<accession>A0A9P1D2X7</accession>
<dbReference type="OrthoDB" id="436967at2759"/>
<organism evidence="1">
    <name type="scientific">Cladocopium goreaui</name>
    <dbReference type="NCBI Taxonomy" id="2562237"/>
    <lineage>
        <taxon>Eukaryota</taxon>
        <taxon>Sar</taxon>
        <taxon>Alveolata</taxon>
        <taxon>Dinophyceae</taxon>
        <taxon>Suessiales</taxon>
        <taxon>Symbiodiniaceae</taxon>
        <taxon>Cladocopium</taxon>
    </lineage>
</organism>
<keyword evidence="2" id="KW-0695">RNA-directed DNA polymerase</keyword>
<dbReference type="SUPFAM" id="SSF56672">
    <property type="entry name" value="DNA/RNA polymerases"/>
    <property type="match status" value="1"/>
</dbReference>
<keyword evidence="2" id="KW-0808">Transferase</keyword>
<dbReference type="EMBL" id="CAMXCT010003079">
    <property type="protein sequence ID" value="CAI4002300.1"/>
    <property type="molecule type" value="Genomic_DNA"/>
</dbReference>
<dbReference type="Gene3D" id="3.10.10.10">
    <property type="entry name" value="HIV Type 1 Reverse Transcriptase, subunit A, domain 1"/>
    <property type="match status" value="1"/>
</dbReference>
<dbReference type="InterPro" id="IPR043128">
    <property type="entry name" value="Rev_trsase/Diguanyl_cyclase"/>
</dbReference>
<keyword evidence="2" id="KW-0548">Nucleotidyltransferase</keyword>
<evidence type="ECO:0000313" key="3">
    <source>
        <dbReference type="Proteomes" id="UP001152797"/>
    </source>
</evidence>
<proteinExistence type="predicted"/>
<reference evidence="2 3" key="2">
    <citation type="submission" date="2024-05" db="EMBL/GenBank/DDBJ databases">
        <authorList>
            <person name="Chen Y."/>
            <person name="Shah S."/>
            <person name="Dougan E. K."/>
            <person name="Thang M."/>
            <person name="Chan C."/>
        </authorList>
    </citation>
    <scope>NUCLEOTIDE SEQUENCE [LARGE SCALE GENOMIC DNA]</scope>
</reference>
<sequence length="888" mass="98747">MAGDGGALDVAQLIQAATDAARAAADAAAALRDVQASRGTGLSGKGFSEASKVIRQPDPFGSENHEEDLSKWQDFTVNFKAWLFYGDSGFESDLHRVETNYASTPIEFPRSEPNDVQERCKQLFNILTGILRGKPLRLLRQTSERNSFEVWRKLVQLFSPKTKSRSISLLAALMNIPAFSLKDKTLMDQILGLERLRTEYMRSSGTDVADDLMLSILVKSLPKALQTHIQLQMTEHSTYAQVRELVLSYESVTTTWSAGRIHSELGILPSSSTASSPAYNGLQLKPGVRSHAVPRGDPFFASCEISALNKKLQSILRGFRLQLTLLSEWQVSELQAALTTGCGSEIQVKYALTRRALAFEQANLVKFALMEDAETAIRLEEDTKIQIDALLPVHNRYDPKNRDHEHEGWGFDTSTGTFNTAKEAEYPDEMCQVYAEIVSKIAQNRGVVVDDFTAKSSATGPQTQKRGRRVHADWKKLKPIFKTTCVDLQSAYKQLAVAPAEHKRTVVTLWDRDKREPACYVSRVLPFGASASVHHFLRVSAFLHAAGLRMGLCWAAYFDDFAVLTHECHEKSSLHAALGLFDILGFQYSADKLSPFSDVTELLGVEIDLTEVTGGFVKVQNKKSRVDETVEFLEKMLAERFLVVSEMPSKLGKLQYAEAQLWGRTGRLALADLRRATSLGKDQVTIDDRACKAIQLLLHRLSCGKPRTLRISKKSKPVILFTDGSLETEHGSAVARIGGVCISAEGTFVFGARVPDELLDLWREHGEKEHVIGLVELYAVLVAMNTWSHLITGERLLIFVDNWPVVDALVKGVSTQMTWRDMLMVFEELDEKQQSLHWVGRVPSASNPADPPSRGTLAGLEFLRPFSTCEGKCPITLKQLQSIVKECS</sequence>
<dbReference type="EMBL" id="CAMXCT020003079">
    <property type="protein sequence ID" value="CAL1155675.1"/>
    <property type="molecule type" value="Genomic_DNA"/>
</dbReference>
<dbReference type="InterPro" id="IPR052055">
    <property type="entry name" value="Hepadnavirus_pol/RT"/>
</dbReference>
<dbReference type="EMBL" id="CAMXCT030003079">
    <property type="protein sequence ID" value="CAL4789612.1"/>
    <property type="molecule type" value="Genomic_DNA"/>
</dbReference>